<dbReference type="PROSITE" id="PS50222">
    <property type="entry name" value="EF_HAND_2"/>
    <property type="match status" value="2"/>
</dbReference>
<dbReference type="InterPro" id="IPR027417">
    <property type="entry name" value="P-loop_NTPase"/>
</dbReference>
<keyword evidence="6 17" id="KW-0347">Helicase</keyword>
<feature type="domain" description="Helicase ATP-binding" evidence="16">
    <location>
        <begin position="152"/>
        <end position="449"/>
    </location>
</feature>
<feature type="compositionally biased region" description="Basic and acidic residues" evidence="14">
    <location>
        <begin position="1725"/>
        <end position="1740"/>
    </location>
</feature>
<evidence type="ECO:0000256" key="2">
    <source>
        <dbReference type="ARBA" id="ARBA00022723"/>
    </source>
</evidence>
<dbReference type="GO" id="GO:0004386">
    <property type="term" value="F:helicase activity"/>
    <property type="evidence" value="ECO:0007669"/>
    <property type="project" value="UniProtKB-KW"/>
</dbReference>
<feature type="region of interest" description="Disordered" evidence="14">
    <location>
        <begin position="1"/>
        <end position="58"/>
    </location>
</feature>
<dbReference type="InterPro" id="IPR018247">
    <property type="entry name" value="EF_Hand_1_Ca_BS"/>
</dbReference>
<keyword evidence="4" id="KW-0227">DNA damage</keyword>
<evidence type="ECO:0000256" key="5">
    <source>
        <dbReference type="ARBA" id="ARBA00022801"/>
    </source>
</evidence>
<keyword evidence="18" id="KW-1185">Reference proteome</keyword>
<evidence type="ECO:0000256" key="1">
    <source>
        <dbReference type="ARBA" id="ARBA00022485"/>
    </source>
</evidence>
<dbReference type="SUPFAM" id="SSF52540">
    <property type="entry name" value="P-loop containing nucleoside triphosphate hydrolases"/>
    <property type="match status" value="1"/>
</dbReference>
<dbReference type="Gene3D" id="3.40.50.150">
    <property type="entry name" value="Vaccinia Virus protein VP39"/>
    <property type="match status" value="1"/>
</dbReference>
<dbReference type="Pfam" id="PF06733">
    <property type="entry name" value="DEAD_2"/>
    <property type="match status" value="1"/>
</dbReference>
<dbReference type="InterPro" id="IPR011992">
    <property type="entry name" value="EF-hand-dom_pair"/>
</dbReference>
<keyword evidence="10" id="KW-0411">Iron-sulfur</keyword>
<evidence type="ECO:0000256" key="3">
    <source>
        <dbReference type="ARBA" id="ARBA00022741"/>
    </source>
</evidence>
<keyword evidence="7" id="KW-0106">Calcium</keyword>
<gene>
    <name evidence="17" type="ORF">SCF082_LOCUS39895</name>
</gene>
<keyword evidence="11" id="KW-0238">DNA-binding</keyword>
<evidence type="ECO:0000256" key="14">
    <source>
        <dbReference type="SAM" id="MobiDB-lite"/>
    </source>
</evidence>
<keyword evidence="8" id="KW-0067">ATP-binding</keyword>
<dbReference type="PROSITE" id="PS51193">
    <property type="entry name" value="HELICASE_ATP_BIND_2"/>
    <property type="match status" value="1"/>
</dbReference>
<evidence type="ECO:0000256" key="8">
    <source>
        <dbReference type="ARBA" id="ARBA00022840"/>
    </source>
</evidence>
<feature type="compositionally biased region" description="Basic and acidic residues" evidence="14">
    <location>
        <begin position="522"/>
        <end position="531"/>
    </location>
</feature>
<evidence type="ECO:0000256" key="7">
    <source>
        <dbReference type="ARBA" id="ARBA00022837"/>
    </source>
</evidence>
<comment type="caution">
    <text evidence="17">The sequence shown here is derived from an EMBL/GenBank/DDBJ whole genome shotgun (WGS) entry which is preliminary data.</text>
</comment>
<dbReference type="InterPro" id="IPR014013">
    <property type="entry name" value="Helic_SF1/SF2_ATP-bd_DinG/Rad3"/>
</dbReference>
<keyword evidence="12" id="KW-0234">DNA repair</keyword>
<evidence type="ECO:0000256" key="10">
    <source>
        <dbReference type="ARBA" id="ARBA00023014"/>
    </source>
</evidence>
<organism evidence="17 18">
    <name type="scientific">Durusdinium trenchii</name>
    <dbReference type="NCBI Taxonomy" id="1381693"/>
    <lineage>
        <taxon>Eukaryota</taxon>
        <taxon>Sar</taxon>
        <taxon>Alveolata</taxon>
        <taxon>Dinophyceae</taxon>
        <taxon>Suessiales</taxon>
        <taxon>Symbiodiniaceae</taxon>
        <taxon>Durusdinium</taxon>
    </lineage>
</organism>
<dbReference type="Gene3D" id="3.40.50.300">
    <property type="entry name" value="P-loop containing nucleotide triphosphate hydrolases"/>
    <property type="match status" value="2"/>
</dbReference>
<evidence type="ECO:0000256" key="6">
    <source>
        <dbReference type="ARBA" id="ARBA00022806"/>
    </source>
</evidence>
<dbReference type="InterPro" id="IPR045028">
    <property type="entry name" value="DinG/Rad3-like"/>
</dbReference>
<dbReference type="InterPro" id="IPR002464">
    <property type="entry name" value="DNA/RNA_helicase_DEAH_CS"/>
</dbReference>
<evidence type="ECO:0000259" key="16">
    <source>
        <dbReference type="PROSITE" id="PS51193"/>
    </source>
</evidence>
<evidence type="ECO:0000313" key="18">
    <source>
        <dbReference type="Proteomes" id="UP001642464"/>
    </source>
</evidence>
<evidence type="ECO:0000256" key="11">
    <source>
        <dbReference type="ARBA" id="ARBA00023125"/>
    </source>
</evidence>
<keyword evidence="1" id="KW-0004">4Fe-4S</keyword>
<keyword evidence="2" id="KW-0479">Metal-binding</keyword>
<protein>
    <submittedName>
        <fullName evidence="17">Regulator of telomere elongation helicase 1 homolog</fullName>
    </submittedName>
</protein>
<accession>A0ABP0QA79</accession>
<dbReference type="SMART" id="SM00488">
    <property type="entry name" value="DEXDc2"/>
    <property type="match status" value="1"/>
</dbReference>
<dbReference type="SMART" id="SM00491">
    <property type="entry name" value="HELICc2"/>
    <property type="match status" value="1"/>
</dbReference>
<dbReference type="CDD" id="cd00051">
    <property type="entry name" value="EFh"/>
    <property type="match status" value="1"/>
</dbReference>
<evidence type="ECO:0000256" key="4">
    <source>
        <dbReference type="ARBA" id="ARBA00022763"/>
    </source>
</evidence>
<dbReference type="PANTHER" id="PTHR11472">
    <property type="entry name" value="DNA REPAIR DEAD HELICASE RAD3/XP-D SUBFAMILY MEMBER"/>
    <property type="match status" value="1"/>
</dbReference>
<keyword evidence="13" id="KW-0413">Isomerase</keyword>
<evidence type="ECO:0000256" key="13">
    <source>
        <dbReference type="ARBA" id="ARBA00023235"/>
    </source>
</evidence>
<feature type="domain" description="EF-hand" evidence="15">
    <location>
        <begin position="1617"/>
        <end position="1652"/>
    </location>
</feature>
<dbReference type="SUPFAM" id="SSF47473">
    <property type="entry name" value="EF-hand"/>
    <property type="match status" value="3"/>
</dbReference>
<dbReference type="PANTHER" id="PTHR11472:SF34">
    <property type="entry name" value="REGULATOR OF TELOMERE ELONGATION HELICASE 1"/>
    <property type="match status" value="1"/>
</dbReference>
<dbReference type="InterPro" id="IPR006555">
    <property type="entry name" value="ATP-dep_Helicase_C"/>
</dbReference>
<dbReference type="PROSITE" id="PS00018">
    <property type="entry name" value="EF_HAND_1"/>
    <property type="match status" value="4"/>
</dbReference>
<dbReference type="PROSITE" id="PS00690">
    <property type="entry name" value="DEAH_ATP_HELICASE"/>
    <property type="match status" value="1"/>
</dbReference>
<dbReference type="Gene3D" id="1.10.238.10">
    <property type="entry name" value="EF-hand"/>
    <property type="match status" value="2"/>
</dbReference>
<evidence type="ECO:0000313" key="17">
    <source>
        <dbReference type="EMBL" id="CAK9084066.1"/>
    </source>
</evidence>
<keyword evidence="3" id="KW-0547">Nucleotide-binding</keyword>
<evidence type="ECO:0000256" key="9">
    <source>
        <dbReference type="ARBA" id="ARBA00023004"/>
    </source>
</evidence>
<dbReference type="Proteomes" id="UP001642464">
    <property type="component" value="Unassembled WGS sequence"/>
</dbReference>
<dbReference type="InterPro" id="IPR010614">
    <property type="entry name" value="RAD3-like_helicase_DEAD"/>
</dbReference>
<evidence type="ECO:0000259" key="15">
    <source>
        <dbReference type="PROSITE" id="PS50222"/>
    </source>
</evidence>
<feature type="domain" description="EF-hand" evidence="15">
    <location>
        <begin position="792"/>
        <end position="823"/>
    </location>
</feature>
<keyword evidence="9" id="KW-0408">Iron</keyword>
<feature type="region of interest" description="Disordered" evidence="14">
    <location>
        <begin position="1718"/>
        <end position="1740"/>
    </location>
</feature>
<evidence type="ECO:0000256" key="12">
    <source>
        <dbReference type="ARBA" id="ARBA00023204"/>
    </source>
</evidence>
<dbReference type="SMART" id="SM00054">
    <property type="entry name" value="EFh"/>
    <property type="match status" value="3"/>
</dbReference>
<feature type="region of interest" description="Disordered" evidence="14">
    <location>
        <begin position="521"/>
        <end position="541"/>
    </location>
</feature>
<reference evidence="17 18" key="1">
    <citation type="submission" date="2024-02" db="EMBL/GenBank/DDBJ databases">
        <authorList>
            <person name="Chen Y."/>
            <person name="Shah S."/>
            <person name="Dougan E. K."/>
            <person name="Thang M."/>
            <person name="Chan C."/>
        </authorList>
    </citation>
    <scope>NUCLEOTIDE SEQUENCE [LARGE SCALE GENOMIC DNA]</scope>
</reference>
<proteinExistence type="predicted"/>
<dbReference type="Pfam" id="PF13307">
    <property type="entry name" value="Helicase_C_2"/>
    <property type="match status" value="1"/>
</dbReference>
<dbReference type="InterPro" id="IPR029063">
    <property type="entry name" value="SAM-dependent_MTases_sf"/>
</dbReference>
<dbReference type="EMBL" id="CAXAMM010039129">
    <property type="protein sequence ID" value="CAK9084066.1"/>
    <property type="molecule type" value="Genomic_DNA"/>
</dbReference>
<feature type="region of interest" description="Disordered" evidence="14">
    <location>
        <begin position="214"/>
        <end position="234"/>
    </location>
</feature>
<name>A0ABP0QA79_9DINO</name>
<dbReference type="InterPro" id="IPR006554">
    <property type="entry name" value="Helicase-like_DEXD_c2"/>
</dbReference>
<feature type="compositionally biased region" description="Low complexity" evidence="14">
    <location>
        <begin position="39"/>
        <end position="54"/>
    </location>
</feature>
<dbReference type="InterPro" id="IPR002048">
    <property type="entry name" value="EF_hand_dom"/>
</dbReference>
<keyword evidence="5" id="KW-0378">Hydrolase</keyword>
<dbReference type="SUPFAM" id="SSF53335">
    <property type="entry name" value="S-adenosyl-L-methionine-dependent methyltransferases"/>
    <property type="match status" value="1"/>
</dbReference>
<dbReference type="Pfam" id="PF13202">
    <property type="entry name" value="EF-hand_5"/>
    <property type="match status" value="2"/>
</dbReference>
<sequence>MALLVSPATPRSVASTALDSEVSGANVGDSETEPPAPLAPSTAAPAAGSAADAAQSGTIDVASESDVEAAARSGGRQSSLLFWTSRAEGTLGGRDWPPGKRFKRLTASEATARRRDRRERNTALRFWEIRLPPPVVGYDHQVERLCSSSIVNGLEAWFPVEPLPSQLQLLSAAVEAMEKRTVALLESPTGTGKTLALLTSSLAFQWRWDDAELGKDDQAAPDGQTGTGGGPDGPAAVPRVIWIARTHDQLEHTIRELRRLPYRPLESLRISRERFCLHPFVQQAQDKSTACEMATMTRHGNALGGGMSGCVHLDNAEAIGYPTIAEHRAKFEAGGTLAVYDIEDLVKEGHDTQTCPYHASMDLTGEGAALILCTYPQIMDPCVRESSNFEQVLQDAVVVIDEAHNLPQATWDPGSDLVLADLADSPNWEQLISKLQGLAKATAEPEAVELAEKVCGAVTRLRDTWSASGEAPLQILLPHPEPSHIPLGDPPSAATHFLPIMKCMDRERRLSIANRFSLHRRPSVDRRRDSEESQQEAQQSRGMTWSIAARCQWVDATRTAHARVVVKNFLLEVESTILRAWLKIFDPEYKFHITSDVFCMGMEKSGYAGDVYLLFQRLDTDNSGKLTLDEIDEDTAKLWLTFKQWCVTTFESPLDMVYRLSRGKDFLSEEDFKLRCRLFDWRDGQEDLLWKGVALHGEEYVRPEMLKWMAVGKEEHREKEELKKLAMKVYAAKIRERQQLAQALPQFKAFLKKKCGGSLLAAWRRHLDRHASMSVHKYEMAKAAKALCWPGEFRILWKALDKDKSGLISYQELDMQGAEVLAEFKSFCSKFGSAVDAFHTMDKARNNSGRLSERDFIEECQRNGFSATRALFRGLDFSASGSITQDEIVFLDQWVCPSYLTAPKNEAAAQEFRHRALGLSQRAREGLDVRFSMGVSLRLLPWLGLGSSLSVLGYVQVDPAEYDASYTAQTLDSHQIDQTLPLDQAASVQSNESEHLLEDPGFVGDWVHALCGSAYPVIFRVANWDPNDDTFTLNTDCPAAVLSMVAVCAQSAALQHLAQGKEELEAFRSTPLHHAAVERPEDFEGDADWGATPRVVLQEGESVGDFYGSVSLKDCLARCDQVPRCFSIAHGPHGCHLKARCVQPGEAMVPAGEQGADYRTWYRKGCGAGAAGGTGVRHMQEMQNMMGMALRALEFCLHCLDASPWPFLLEEILENYALAVEAPEHFSWHRPGRVGLSAYAGPSSAAPSAPSASSSSVALPGLRAPVRLTLLRLQVRWIRGLEMEAEFWRGKLSLKEEENVSLERLKRWLATGEVPWTLPGDDLCQYLAEARERHGGLGLPRILNTGSGPLAPQPLRCGPRSGEVKVVAADGLARFYLKVLDDNGMEPPFLPVQCPVEELHTCFPPAHFDVVHIRNALDHSFDPVLGIERMLHVARPGGWVLLRHARNEGVAGQFRNGLHQWAFDVEMPSGEEPHFLVWNPDLRLDVTRHLLQRGLASEVRTRLQDHPSDDAPEEEKYVWVEIRKPTRHELAADLRRKGSLKKSYKSCLKAWRSCFDKDNSNRVTWERFQEGSNRVFFHSDLPGAWRYLTAGSTYLTLHDVDPETAHRISEFQAFADQQFGSMMCAFKLFDLDRNGYVDITEFTRVLIGFGYPGSNCKALFYCLDVDGHGRLSRRNVAFIDDWARPGEEVAEESPELTLQTKTSQKDLKEVELSPRMLELATPRNRGRDEPKQSPREMREQRMAKLKEEIVEGTKKTSFREDLDSSSDEEDEYDYEKIRLKSLSLRFRTLHLLQRIEDLQDQEKVKLPKLKLSKAGLQLTQAPPKKAFLKKKRSPYDLDWLSTSAAGGDAGPIRLTPMGDELRDEGHNRLGVADCGRLGCRTRGKKIGVGSVAEAQRLLTMLRGLRRRFIEHGLEGWAVRSSAVNEMDSFLRKMSLVLEEAGRGSYTLVVTKAGFGQRGRLAMVALSGLVAFHNAVGHCRAVLCASGTLAPFPLFKRELGLELEGAEPTLFSSRVVAEEIGQSPHVSRRLKVLAIKAVEGQKLSSTRSFRAQHGAQYLSSLAKVLQLLLPAVPHGKLIFFPSHEQLADAVNHWQRLALLQRGAAGGFDRLGGIPVVIETSGLSSEAAAALVSQYRQLASKDEGSILLAVMRGRCAEGADFKDEAARAVVVVGVPFPSMDTEVRLKMEYEGRHGSAWYEAEAYRSVSQAAGRLLRHQSDYGCLLPDQEKEPF</sequence>